<keyword evidence="3" id="KW-1185">Reference proteome</keyword>
<comment type="caution">
    <text evidence="2">The sequence shown here is derived from an EMBL/GenBank/DDBJ whole genome shotgun (WGS) entry which is preliminary data.</text>
</comment>
<evidence type="ECO:0000313" key="2">
    <source>
        <dbReference type="EMBL" id="MFM0008643.1"/>
    </source>
</evidence>
<keyword evidence="1" id="KW-0732">Signal</keyword>
<proteinExistence type="predicted"/>
<organism evidence="2 3">
    <name type="scientific">Paraburkholderia dipogonis</name>
    <dbReference type="NCBI Taxonomy" id="1211383"/>
    <lineage>
        <taxon>Bacteria</taxon>
        <taxon>Pseudomonadati</taxon>
        <taxon>Pseudomonadota</taxon>
        <taxon>Betaproteobacteria</taxon>
        <taxon>Burkholderiales</taxon>
        <taxon>Burkholderiaceae</taxon>
        <taxon>Paraburkholderia</taxon>
    </lineage>
</organism>
<accession>A0ABW9B8V2</accession>
<dbReference type="Proteomes" id="UP001629230">
    <property type="component" value="Unassembled WGS sequence"/>
</dbReference>
<evidence type="ECO:0000256" key="1">
    <source>
        <dbReference type="SAM" id="SignalP"/>
    </source>
</evidence>
<dbReference type="EMBL" id="JAQQEZ010000172">
    <property type="protein sequence ID" value="MFM0008643.1"/>
    <property type="molecule type" value="Genomic_DNA"/>
</dbReference>
<evidence type="ECO:0000313" key="3">
    <source>
        <dbReference type="Proteomes" id="UP001629230"/>
    </source>
</evidence>
<evidence type="ECO:0008006" key="4">
    <source>
        <dbReference type="Google" id="ProtNLM"/>
    </source>
</evidence>
<reference evidence="2 3" key="1">
    <citation type="journal article" date="2024" name="Chem. Sci.">
        <title>Discovery of megapolipeptins by genome mining of a Burkholderiales bacteria collection.</title>
        <authorList>
            <person name="Paulo B.S."/>
            <person name="Recchia M.J.J."/>
            <person name="Lee S."/>
            <person name="Fergusson C.H."/>
            <person name="Romanowski S.B."/>
            <person name="Hernandez A."/>
            <person name="Krull N."/>
            <person name="Liu D.Y."/>
            <person name="Cavanagh H."/>
            <person name="Bos A."/>
            <person name="Gray C.A."/>
            <person name="Murphy B.T."/>
            <person name="Linington R.G."/>
            <person name="Eustaquio A.S."/>
        </authorList>
    </citation>
    <scope>NUCLEOTIDE SEQUENCE [LARGE SCALE GENOMIC DNA]</scope>
    <source>
        <strain evidence="2 3">RL17-350-BIC-A</strain>
    </source>
</reference>
<feature type="signal peptide" evidence="1">
    <location>
        <begin position="1"/>
        <end position="19"/>
    </location>
</feature>
<protein>
    <recommendedName>
        <fullName evidence="4">C-type lectin domain-containing protein</fullName>
    </recommendedName>
</protein>
<sequence>MFRKFLSIAVIAIGSNVIAAEVVVLPQAWHDSHYASCYSSLKAGMSDTYGISFEEDKNILQIPRHMGLRYFVIASDTTSGTNSQKTVFEQRSSTNWCVVLASPPVAALVPGPVSATLRRPLTWTSVTQAPPGFPEMKVLYKWNSKDLIYVPANCYKGNDGRWKSFNCNEAYQ</sequence>
<gene>
    <name evidence="2" type="ORF">PQR57_48190</name>
</gene>
<dbReference type="RefSeq" id="WP_408183745.1">
    <property type="nucleotide sequence ID" value="NZ_JAQQEZ010000172.1"/>
</dbReference>
<name>A0ABW9B8V2_9BURK</name>
<feature type="chain" id="PRO_5047424968" description="C-type lectin domain-containing protein" evidence="1">
    <location>
        <begin position="20"/>
        <end position="172"/>
    </location>
</feature>